<protein>
    <recommendedName>
        <fullName evidence="3">Death domain-containing protein</fullName>
    </recommendedName>
</protein>
<keyword evidence="2" id="KW-1185">Reference proteome</keyword>
<sequence length="355" mass="41529">MDNSQEDIKENREIVLNYMEYLDVMAKPLIREEADEANEHIDTHETVEVPQLNFKLLDFHIVPCRLKNPPPPISRFTSPENCEKTPVLCFAFVENFMPPSFFHRLVAVCISTWPISKSGPHDQLYNGLAVFDIHKTECLTIWYKDHIIYARISCFRKDRITDFNVGLCQEVRLILLKSLRKFVSQSLENPRTPIAFEEYIQCPEMEESVHNEGMFRLDEFMYDRELKCRAASCKKTHTVERKDAMSHWYKTTLDLLDNEDDLNTPVSESDLSKVAKEIGYEYWMLGIVLGCSNQQLNTLSATHDLRKERCTFVFQYMVIWMKREGERATKQRLSRAIHAARLCLSRGDKITPVIF</sequence>
<dbReference type="AlphaFoldDB" id="A0A9D4HVR1"/>
<accession>A0A9D4HVR1</accession>
<name>A0A9D4HVR1_DREPO</name>
<dbReference type="Proteomes" id="UP000828390">
    <property type="component" value="Unassembled WGS sequence"/>
</dbReference>
<dbReference type="OrthoDB" id="5962960at2759"/>
<organism evidence="1 2">
    <name type="scientific">Dreissena polymorpha</name>
    <name type="common">Zebra mussel</name>
    <name type="synonym">Mytilus polymorpha</name>
    <dbReference type="NCBI Taxonomy" id="45954"/>
    <lineage>
        <taxon>Eukaryota</taxon>
        <taxon>Metazoa</taxon>
        <taxon>Spiralia</taxon>
        <taxon>Lophotrochozoa</taxon>
        <taxon>Mollusca</taxon>
        <taxon>Bivalvia</taxon>
        <taxon>Autobranchia</taxon>
        <taxon>Heteroconchia</taxon>
        <taxon>Euheterodonta</taxon>
        <taxon>Imparidentia</taxon>
        <taxon>Neoheterodontei</taxon>
        <taxon>Myida</taxon>
        <taxon>Dreissenoidea</taxon>
        <taxon>Dreissenidae</taxon>
        <taxon>Dreissena</taxon>
    </lineage>
</organism>
<reference evidence="1" key="1">
    <citation type="journal article" date="2019" name="bioRxiv">
        <title>The Genome of the Zebra Mussel, Dreissena polymorpha: A Resource for Invasive Species Research.</title>
        <authorList>
            <person name="McCartney M.A."/>
            <person name="Auch B."/>
            <person name="Kono T."/>
            <person name="Mallez S."/>
            <person name="Zhang Y."/>
            <person name="Obille A."/>
            <person name="Becker A."/>
            <person name="Abrahante J.E."/>
            <person name="Garbe J."/>
            <person name="Badalamenti J.P."/>
            <person name="Herman A."/>
            <person name="Mangelson H."/>
            <person name="Liachko I."/>
            <person name="Sullivan S."/>
            <person name="Sone E.D."/>
            <person name="Koren S."/>
            <person name="Silverstein K.A.T."/>
            <person name="Beckman K.B."/>
            <person name="Gohl D.M."/>
        </authorList>
    </citation>
    <scope>NUCLEOTIDE SEQUENCE</scope>
    <source>
        <strain evidence="1">Duluth1</strain>
        <tissue evidence="1">Whole animal</tissue>
    </source>
</reference>
<evidence type="ECO:0000313" key="2">
    <source>
        <dbReference type="Proteomes" id="UP000828390"/>
    </source>
</evidence>
<dbReference type="SUPFAM" id="SSF47986">
    <property type="entry name" value="DEATH domain"/>
    <property type="match status" value="1"/>
</dbReference>
<dbReference type="CDD" id="cd01670">
    <property type="entry name" value="Death"/>
    <property type="match status" value="1"/>
</dbReference>
<evidence type="ECO:0008006" key="3">
    <source>
        <dbReference type="Google" id="ProtNLM"/>
    </source>
</evidence>
<proteinExistence type="predicted"/>
<dbReference type="InterPro" id="IPR011029">
    <property type="entry name" value="DEATH-like_dom_sf"/>
</dbReference>
<gene>
    <name evidence="1" type="ORF">DPMN_041151</name>
</gene>
<evidence type="ECO:0000313" key="1">
    <source>
        <dbReference type="EMBL" id="KAH3734707.1"/>
    </source>
</evidence>
<dbReference type="Gene3D" id="1.10.533.10">
    <property type="entry name" value="Death Domain, Fas"/>
    <property type="match status" value="1"/>
</dbReference>
<comment type="caution">
    <text evidence="1">The sequence shown here is derived from an EMBL/GenBank/DDBJ whole genome shotgun (WGS) entry which is preliminary data.</text>
</comment>
<reference evidence="1" key="2">
    <citation type="submission" date="2020-11" db="EMBL/GenBank/DDBJ databases">
        <authorList>
            <person name="McCartney M.A."/>
            <person name="Auch B."/>
            <person name="Kono T."/>
            <person name="Mallez S."/>
            <person name="Becker A."/>
            <person name="Gohl D.M."/>
            <person name="Silverstein K.A.T."/>
            <person name="Koren S."/>
            <person name="Bechman K.B."/>
            <person name="Herman A."/>
            <person name="Abrahante J.E."/>
            <person name="Garbe J."/>
        </authorList>
    </citation>
    <scope>NUCLEOTIDE SEQUENCE</scope>
    <source>
        <strain evidence="1">Duluth1</strain>
        <tissue evidence="1">Whole animal</tissue>
    </source>
</reference>
<dbReference type="EMBL" id="JAIWYP010000011">
    <property type="protein sequence ID" value="KAH3734707.1"/>
    <property type="molecule type" value="Genomic_DNA"/>
</dbReference>